<protein>
    <submittedName>
        <fullName evidence="3">Putative membrane protein</fullName>
    </submittedName>
</protein>
<accession>W5T8Q3</accession>
<feature type="transmembrane region" description="Helical" evidence="1">
    <location>
        <begin position="209"/>
        <end position="233"/>
    </location>
</feature>
<reference evidence="3 4" key="1">
    <citation type="journal article" date="2014" name="Appl. Environ. Microbiol.">
        <title>Insights into the Microbial Degradation of Rubber and Gutta-Percha by Analysis of the Complete Genome of Nocardia nova SH22a.</title>
        <authorList>
            <person name="Luo Q."/>
            <person name="Hiessl S."/>
            <person name="Poehlein A."/>
            <person name="Daniel R."/>
            <person name="Steinbuchel A."/>
        </authorList>
    </citation>
    <scope>NUCLEOTIDE SEQUENCE [LARGE SCALE GENOMIC DNA]</scope>
    <source>
        <strain evidence="3">SH22a</strain>
    </source>
</reference>
<sequence>MFTLVSQQRANVTAAATRIQDVDALRGFALFGIFVVNVTFMASAFPGNLVDDPSFDSPLDDVARFVLSALFSMKFYLLFSFLFGYSFTLQMAAARRAGADFVPRMRRRILGLFLLGVLNIVALYSGDVLTTYAVACLILLAMYRVRDSTALRVAGGLYALVLISLTSALLVDRSSFVPGHSEALANATEQTQAMRGSLAEVIGQHFDGIGLLVIQAVSMQGPTALAMFLLGMVAGRRGLLRNLDGTEPILRRIQIAGFPVGLAGGVAYAALGGDTDTAAVAVSVVTAPFLTAAYAATLLRAIHSRRGRRLGSALAPAGRMALTNYLMQSLIGLLLFTGLGFGLAGQVGPAALFLVAIAVFGFQTAISAVWLTRHRYGPVEWLLRWLTNLQRPEWVTTPRLG</sequence>
<evidence type="ECO:0000313" key="3">
    <source>
        <dbReference type="EMBL" id="AHH15592.1"/>
    </source>
</evidence>
<dbReference type="PANTHER" id="PTHR30590">
    <property type="entry name" value="INNER MEMBRANE PROTEIN"/>
    <property type="match status" value="1"/>
</dbReference>
<keyword evidence="1" id="KW-0812">Transmembrane</keyword>
<dbReference type="InterPro" id="IPR052529">
    <property type="entry name" value="Bact_Transport_Assoc"/>
</dbReference>
<evidence type="ECO:0000259" key="2">
    <source>
        <dbReference type="Pfam" id="PF04235"/>
    </source>
</evidence>
<dbReference type="Pfam" id="PF04235">
    <property type="entry name" value="DUF418"/>
    <property type="match status" value="1"/>
</dbReference>
<evidence type="ECO:0000256" key="1">
    <source>
        <dbReference type="SAM" id="Phobius"/>
    </source>
</evidence>
<name>W5T8Q3_9NOCA</name>
<dbReference type="HOGENOM" id="CLU_039610_0_0_11"/>
<feature type="transmembrane region" description="Helical" evidence="1">
    <location>
        <begin position="322"/>
        <end position="344"/>
    </location>
</feature>
<feature type="transmembrane region" description="Helical" evidence="1">
    <location>
        <begin position="108"/>
        <end position="124"/>
    </location>
</feature>
<dbReference type="KEGG" id="nno:NONO_c07840"/>
<feature type="transmembrane region" description="Helical" evidence="1">
    <location>
        <begin position="350"/>
        <end position="371"/>
    </location>
</feature>
<proteinExistence type="predicted"/>
<dbReference type="Proteomes" id="UP000019150">
    <property type="component" value="Chromosome"/>
</dbReference>
<dbReference type="InterPro" id="IPR007349">
    <property type="entry name" value="DUF418"/>
</dbReference>
<feature type="domain" description="DUF418" evidence="2">
    <location>
        <begin position="234"/>
        <end position="389"/>
    </location>
</feature>
<feature type="transmembrane region" description="Helical" evidence="1">
    <location>
        <begin position="253"/>
        <end position="271"/>
    </location>
</feature>
<feature type="transmembrane region" description="Helical" evidence="1">
    <location>
        <begin position="153"/>
        <end position="171"/>
    </location>
</feature>
<feature type="transmembrane region" description="Helical" evidence="1">
    <location>
        <begin position="65"/>
        <end position="87"/>
    </location>
</feature>
<dbReference type="EMBL" id="CP006850">
    <property type="protein sequence ID" value="AHH15592.1"/>
    <property type="molecule type" value="Genomic_DNA"/>
</dbReference>
<organism evidence="3 4">
    <name type="scientific">Nocardia nova SH22a</name>
    <dbReference type="NCBI Taxonomy" id="1415166"/>
    <lineage>
        <taxon>Bacteria</taxon>
        <taxon>Bacillati</taxon>
        <taxon>Actinomycetota</taxon>
        <taxon>Actinomycetes</taxon>
        <taxon>Mycobacteriales</taxon>
        <taxon>Nocardiaceae</taxon>
        <taxon>Nocardia</taxon>
    </lineage>
</organism>
<feature type="transmembrane region" description="Helical" evidence="1">
    <location>
        <begin position="277"/>
        <end position="302"/>
    </location>
</feature>
<keyword evidence="4" id="KW-1185">Reference proteome</keyword>
<dbReference type="AlphaFoldDB" id="W5T8Q3"/>
<dbReference type="eggNOG" id="COG2311">
    <property type="taxonomic scope" value="Bacteria"/>
</dbReference>
<dbReference type="PATRIC" id="fig|1415166.3.peg.794"/>
<keyword evidence="1" id="KW-0472">Membrane</keyword>
<dbReference type="PANTHER" id="PTHR30590:SF2">
    <property type="entry name" value="INNER MEMBRANE PROTEIN"/>
    <property type="match status" value="1"/>
</dbReference>
<dbReference type="OrthoDB" id="9807744at2"/>
<feature type="transmembrane region" description="Helical" evidence="1">
    <location>
        <begin position="28"/>
        <end position="45"/>
    </location>
</feature>
<gene>
    <name evidence="3" type="ORF">NONO_c07840</name>
</gene>
<keyword evidence="1" id="KW-1133">Transmembrane helix</keyword>
<dbReference type="STRING" id="1415166.NONO_c07840"/>
<evidence type="ECO:0000313" key="4">
    <source>
        <dbReference type="Proteomes" id="UP000019150"/>
    </source>
</evidence>
<feature type="transmembrane region" description="Helical" evidence="1">
    <location>
        <begin position="130"/>
        <end position="146"/>
    </location>
</feature>